<comment type="cofactor">
    <cofactor evidence="9 10">
        <name>Mg(2+)</name>
        <dbReference type="ChEBI" id="CHEBI:18420"/>
    </cofactor>
    <text evidence="9 10">Binds 3 Mg(2+) ions per subunit.</text>
</comment>
<organism evidence="13 14">
    <name type="scientific">Streptomyces tateyamensis</name>
    <dbReference type="NCBI Taxonomy" id="565073"/>
    <lineage>
        <taxon>Bacteria</taxon>
        <taxon>Bacillati</taxon>
        <taxon>Actinomycetota</taxon>
        <taxon>Actinomycetes</taxon>
        <taxon>Kitasatosporales</taxon>
        <taxon>Streptomycetaceae</taxon>
        <taxon>Streptomyces</taxon>
    </lineage>
</organism>
<evidence type="ECO:0000256" key="3">
    <source>
        <dbReference type="ARBA" id="ARBA00022723"/>
    </source>
</evidence>
<dbReference type="Pfam" id="PF01336">
    <property type="entry name" value="tRNA_anti-codon"/>
    <property type="match status" value="1"/>
</dbReference>
<dbReference type="NCBIfam" id="NF001756">
    <property type="entry name" value="PRK00484.1"/>
    <property type="match status" value="1"/>
</dbReference>
<keyword evidence="9 10" id="KW-0460">Magnesium</keyword>
<dbReference type="HAMAP" id="MF_00252">
    <property type="entry name" value="Lys_tRNA_synth_class2"/>
    <property type="match status" value="1"/>
</dbReference>
<evidence type="ECO:0000256" key="5">
    <source>
        <dbReference type="ARBA" id="ARBA00022840"/>
    </source>
</evidence>
<dbReference type="PRINTS" id="PR00982">
    <property type="entry name" value="TRNASYNTHLYS"/>
</dbReference>
<keyword evidence="5 9" id="KW-0067">ATP-binding</keyword>
<dbReference type="InterPro" id="IPR006195">
    <property type="entry name" value="aa-tRNA-synth_II"/>
</dbReference>
<dbReference type="GO" id="GO:0005524">
    <property type="term" value="F:ATP binding"/>
    <property type="evidence" value="ECO:0007669"/>
    <property type="project" value="UniProtKB-UniRule"/>
</dbReference>
<dbReference type="InterPro" id="IPR002313">
    <property type="entry name" value="Lys-tRNA-ligase_II"/>
</dbReference>
<feature type="region of interest" description="Disordered" evidence="11">
    <location>
        <begin position="505"/>
        <end position="528"/>
    </location>
</feature>
<dbReference type="InterPro" id="IPR004365">
    <property type="entry name" value="NA-bd_OB_tRNA"/>
</dbReference>
<comment type="subunit">
    <text evidence="9">Homodimer.</text>
</comment>
<dbReference type="InterPro" id="IPR045864">
    <property type="entry name" value="aa-tRNA-synth_II/BPL/LPL"/>
</dbReference>
<dbReference type="AlphaFoldDB" id="A0A2V4P2Q5"/>
<dbReference type="PROSITE" id="PS50862">
    <property type="entry name" value="AA_TRNA_LIGASE_II"/>
    <property type="match status" value="1"/>
</dbReference>
<dbReference type="SUPFAM" id="SSF55681">
    <property type="entry name" value="Class II aaRS and biotin synthetases"/>
    <property type="match status" value="1"/>
</dbReference>
<reference evidence="13 14" key="1">
    <citation type="submission" date="2018-03" db="EMBL/GenBank/DDBJ databases">
        <title>Bioinformatic expansion and discovery of thiopeptide antibiotics.</title>
        <authorList>
            <person name="Schwalen C.J."/>
            <person name="Hudson G.A."/>
            <person name="Mitchell D.A."/>
        </authorList>
    </citation>
    <scope>NUCLEOTIDE SEQUENCE [LARGE SCALE GENOMIC DNA]</scope>
    <source>
        <strain evidence="13 14">ATCC 21389</strain>
    </source>
</reference>
<sequence length="528" mass="58535">MSEQSAVPAVDDLPEQMRVRREKLDRLRAAGVDPYPVGFPRTTTIADLRAAHPGLAPDTATGERVGVTGRVVLARTGGKLCFATLRDGSGDLQVMLSLDKLGEERLAAWKSDIDLGDQVGVEGEVITSRRGELSVLVDSWALTAKCLRPLPDKHKGLTDPEARVRQRYLDLIVNPEARELLQLRTRVIRSIRRTYEDRGYLEVETPMLQPIHGGANARPFVTHINAYDIDLYLRIATELYLKRLVVGGAEKVFEINRNFRNEGADATHNPEFTALESYEAYGDYDTQAELIRAIIVNAARDALGTTVVRGTDPHGVEHEIDLAEPWEEISVYPGISARVGTEVTPDSTVEELRAICDRVQVPYEKEWGHGQLVLEMIERLLEEHAVRPTFLRDYPTEVSPLTRRHRSIPGVAEKWDLVIFGTEIGTAYSELIDPVEQRARLTAQSLLAAGGDAEAMQLDEDFLRALEYAMPPTGGLGLGVDRLIMLLTGRNIRETVLFPLVRPDQGGRAEAGRAAEKAATDTDQAEKE</sequence>
<dbReference type="InterPro" id="IPR012340">
    <property type="entry name" value="NA-bd_OB-fold"/>
</dbReference>
<feature type="binding site" evidence="9">
    <location>
        <position position="416"/>
    </location>
    <ligand>
        <name>Mg(2+)</name>
        <dbReference type="ChEBI" id="CHEBI:18420"/>
        <label>1</label>
    </ligand>
</feature>
<evidence type="ECO:0000256" key="4">
    <source>
        <dbReference type="ARBA" id="ARBA00022741"/>
    </source>
</evidence>
<evidence type="ECO:0000259" key="12">
    <source>
        <dbReference type="PROSITE" id="PS50862"/>
    </source>
</evidence>
<evidence type="ECO:0000256" key="1">
    <source>
        <dbReference type="ARBA" id="ARBA00008226"/>
    </source>
</evidence>
<keyword evidence="3 9" id="KW-0479">Metal-binding</keyword>
<dbReference type="GO" id="GO:0006430">
    <property type="term" value="P:lysyl-tRNA aminoacylation"/>
    <property type="evidence" value="ECO:0007669"/>
    <property type="project" value="UniProtKB-UniRule"/>
</dbReference>
<evidence type="ECO:0000256" key="8">
    <source>
        <dbReference type="ARBA" id="ARBA00048573"/>
    </source>
</evidence>
<evidence type="ECO:0000313" key="13">
    <source>
        <dbReference type="EMBL" id="PYC87869.1"/>
    </source>
</evidence>
<dbReference type="GO" id="GO:0000287">
    <property type="term" value="F:magnesium ion binding"/>
    <property type="evidence" value="ECO:0007669"/>
    <property type="project" value="UniProtKB-UniRule"/>
</dbReference>
<name>A0A2V4P2Q5_9ACTN</name>
<accession>A0A2V4P2Q5</accession>
<keyword evidence="6 9" id="KW-0648">Protein biosynthesis</keyword>
<evidence type="ECO:0000313" key="14">
    <source>
        <dbReference type="Proteomes" id="UP000248039"/>
    </source>
</evidence>
<gene>
    <name evidence="9" type="primary">lysS</name>
    <name evidence="13" type="ORF">C7C46_02175</name>
</gene>
<dbReference type="GO" id="GO:0000049">
    <property type="term" value="F:tRNA binding"/>
    <property type="evidence" value="ECO:0007669"/>
    <property type="project" value="TreeGrafter"/>
</dbReference>
<comment type="caution">
    <text evidence="13">The sequence shown here is derived from an EMBL/GenBank/DDBJ whole genome shotgun (WGS) entry which is preliminary data.</text>
</comment>
<evidence type="ECO:0000256" key="10">
    <source>
        <dbReference type="RuleBase" id="RU000336"/>
    </source>
</evidence>
<keyword evidence="4 9" id="KW-0547">Nucleotide-binding</keyword>
<dbReference type="SUPFAM" id="SSF50249">
    <property type="entry name" value="Nucleic acid-binding proteins"/>
    <property type="match status" value="1"/>
</dbReference>
<comment type="catalytic activity">
    <reaction evidence="8 9 10">
        <text>tRNA(Lys) + L-lysine + ATP = L-lysyl-tRNA(Lys) + AMP + diphosphate</text>
        <dbReference type="Rhea" id="RHEA:20792"/>
        <dbReference type="Rhea" id="RHEA-COMP:9696"/>
        <dbReference type="Rhea" id="RHEA-COMP:9697"/>
        <dbReference type="ChEBI" id="CHEBI:30616"/>
        <dbReference type="ChEBI" id="CHEBI:32551"/>
        <dbReference type="ChEBI" id="CHEBI:33019"/>
        <dbReference type="ChEBI" id="CHEBI:78442"/>
        <dbReference type="ChEBI" id="CHEBI:78529"/>
        <dbReference type="ChEBI" id="CHEBI:456215"/>
        <dbReference type="EC" id="6.1.1.6"/>
    </reaction>
</comment>
<comment type="similarity">
    <text evidence="1 9">Belongs to the class-II aminoacyl-tRNA synthetase family.</text>
</comment>
<dbReference type="NCBIfam" id="TIGR00499">
    <property type="entry name" value="lysS_bact"/>
    <property type="match status" value="1"/>
</dbReference>
<evidence type="ECO:0000256" key="6">
    <source>
        <dbReference type="ARBA" id="ARBA00022917"/>
    </source>
</evidence>
<dbReference type="RefSeq" id="WP_110665009.1">
    <property type="nucleotide sequence ID" value="NZ_PYBW01000010.1"/>
</dbReference>
<dbReference type="CDD" id="cd04322">
    <property type="entry name" value="LysRS_N"/>
    <property type="match status" value="1"/>
</dbReference>
<dbReference type="PANTHER" id="PTHR42918">
    <property type="entry name" value="LYSYL-TRNA SYNTHETASE"/>
    <property type="match status" value="1"/>
</dbReference>
<dbReference type="Gene3D" id="2.40.50.140">
    <property type="entry name" value="Nucleic acid-binding proteins"/>
    <property type="match status" value="1"/>
</dbReference>
<dbReference type="OrthoDB" id="9801152at2"/>
<dbReference type="EC" id="6.1.1.6" evidence="9"/>
<keyword evidence="14" id="KW-1185">Reference proteome</keyword>
<proteinExistence type="inferred from homology"/>
<dbReference type="InterPro" id="IPR044136">
    <property type="entry name" value="Lys-tRNA-ligase_II_N"/>
</dbReference>
<dbReference type="InterPro" id="IPR004364">
    <property type="entry name" value="Aa-tRNA-synt_II"/>
</dbReference>
<keyword evidence="9" id="KW-0963">Cytoplasm</keyword>
<dbReference type="PANTHER" id="PTHR42918:SF15">
    <property type="entry name" value="LYSINE--TRNA LIGASE, CHLOROPLASTIC_MITOCHONDRIAL"/>
    <property type="match status" value="1"/>
</dbReference>
<evidence type="ECO:0000256" key="2">
    <source>
        <dbReference type="ARBA" id="ARBA00022598"/>
    </source>
</evidence>
<dbReference type="Pfam" id="PF00152">
    <property type="entry name" value="tRNA-synt_2"/>
    <property type="match status" value="1"/>
</dbReference>
<keyword evidence="7 9" id="KW-0030">Aminoacyl-tRNA synthetase</keyword>
<feature type="binding site" evidence="9">
    <location>
        <position position="423"/>
    </location>
    <ligand>
        <name>Mg(2+)</name>
        <dbReference type="ChEBI" id="CHEBI:18420"/>
        <label>2</label>
    </ligand>
</feature>
<dbReference type="Gene3D" id="3.30.930.10">
    <property type="entry name" value="Bira Bifunctional Protein, Domain 2"/>
    <property type="match status" value="1"/>
</dbReference>
<comment type="subcellular location">
    <subcellularLocation>
        <location evidence="9">Cytoplasm</location>
    </subcellularLocation>
</comment>
<dbReference type="InterPro" id="IPR018149">
    <property type="entry name" value="Lys-tRNA-synth_II_C"/>
</dbReference>
<dbReference type="EMBL" id="PYBW01000010">
    <property type="protein sequence ID" value="PYC87869.1"/>
    <property type="molecule type" value="Genomic_DNA"/>
</dbReference>
<evidence type="ECO:0000256" key="7">
    <source>
        <dbReference type="ARBA" id="ARBA00023146"/>
    </source>
</evidence>
<evidence type="ECO:0000256" key="9">
    <source>
        <dbReference type="HAMAP-Rule" id="MF_00252"/>
    </source>
</evidence>
<feature type="binding site" evidence="9">
    <location>
        <position position="423"/>
    </location>
    <ligand>
        <name>Mg(2+)</name>
        <dbReference type="ChEBI" id="CHEBI:18420"/>
        <label>1</label>
    </ligand>
</feature>
<evidence type="ECO:0000256" key="11">
    <source>
        <dbReference type="SAM" id="MobiDB-lite"/>
    </source>
</evidence>
<feature type="domain" description="Aminoacyl-transfer RNA synthetases class-II family profile" evidence="12">
    <location>
        <begin position="181"/>
        <end position="503"/>
    </location>
</feature>
<dbReference type="FunFam" id="2.40.50.140:FF:000024">
    <property type="entry name" value="Lysine--tRNA ligase"/>
    <property type="match status" value="1"/>
</dbReference>
<dbReference type="Proteomes" id="UP000248039">
    <property type="component" value="Unassembled WGS sequence"/>
</dbReference>
<dbReference type="GO" id="GO:0005829">
    <property type="term" value="C:cytosol"/>
    <property type="evidence" value="ECO:0007669"/>
    <property type="project" value="TreeGrafter"/>
</dbReference>
<dbReference type="NCBIfam" id="NF002821">
    <property type="entry name" value="PRK02983.1"/>
    <property type="match status" value="1"/>
</dbReference>
<protein>
    <recommendedName>
        <fullName evidence="9">Lysine--tRNA ligase</fullName>
        <ecNumber evidence="9">6.1.1.6</ecNumber>
    </recommendedName>
    <alternativeName>
        <fullName evidence="9">Lysyl-tRNA synthetase</fullName>
        <shortName evidence="9">LysRS</shortName>
    </alternativeName>
</protein>
<keyword evidence="2 9" id="KW-0436">Ligase</keyword>
<dbReference type="GO" id="GO:0004824">
    <property type="term" value="F:lysine-tRNA ligase activity"/>
    <property type="evidence" value="ECO:0007669"/>
    <property type="project" value="UniProtKB-UniRule"/>
</dbReference>